<name>A0A450S262_9GAMM</name>
<dbReference type="InterPro" id="IPR003004">
    <property type="entry name" value="GspF/PilC"/>
</dbReference>
<dbReference type="EMBL" id="CAADEY010000005">
    <property type="protein sequence ID" value="VFJ43284.1"/>
    <property type="molecule type" value="Genomic_DNA"/>
</dbReference>
<keyword evidence="3" id="KW-1003">Cell membrane</keyword>
<evidence type="ECO:0000259" key="8">
    <source>
        <dbReference type="Pfam" id="PF00482"/>
    </source>
</evidence>
<sequence>MPLLRYKAVDARGRSHTGEMEAKNPVELELRLGRMGLDLVRFREINPRIRRIGKVPRRELISFCFHLEQLIRAGVPLREGLADLRDSVEDPGFRQVIALLIEHIEGGKTLSEAMEQFPRVFDKLFIAPIRAGESSGQLAEVLADLTENLKWADETAAQVKKLFLYPAIVGGVVLAITFFLMIYLVPKLVSFFSMMGQTLPAHTRFLIAVSDLFVGWWSLFLAVPVIGAVAIRFLVMVSPAARVALDGWALRFWVIGPIRKKIILSRFANYFALLYGAGIGVIDCIRISEGLVGNKAVEEAARRAADRIAEGAGISAGFESAGLFPPLVVRMLRVGENTGALDSALRNVSYFYDRDARESIQRLQTLIEPVMTVVLGILLGWIMISVLGPVYDLISNFA</sequence>
<dbReference type="PANTHER" id="PTHR30012">
    <property type="entry name" value="GENERAL SECRETION PATHWAY PROTEIN"/>
    <property type="match status" value="1"/>
</dbReference>
<feature type="domain" description="Type II secretion system protein GspF" evidence="8">
    <location>
        <begin position="267"/>
        <end position="388"/>
    </location>
</feature>
<comment type="subcellular location">
    <subcellularLocation>
        <location evidence="1">Cell membrane</location>
        <topology evidence="1">Multi-pass membrane protein</topology>
    </subcellularLocation>
</comment>
<evidence type="ECO:0000256" key="1">
    <source>
        <dbReference type="ARBA" id="ARBA00004651"/>
    </source>
</evidence>
<reference evidence="10" key="1">
    <citation type="submission" date="2019-02" db="EMBL/GenBank/DDBJ databases">
        <authorList>
            <person name="Gruber-Vodicka R. H."/>
            <person name="Seah K. B. B."/>
        </authorList>
    </citation>
    <scope>NUCLEOTIDE SEQUENCE</scope>
    <source>
        <strain evidence="9">BECK_DK161</strain>
        <strain evidence="10">BECK_DK47</strain>
    </source>
</reference>
<keyword evidence="5 7" id="KW-1133">Transmembrane helix</keyword>
<evidence type="ECO:0000256" key="6">
    <source>
        <dbReference type="ARBA" id="ARBA00023136"/>
    </source>
</evidence>
<accession>A0A450S262</accession>
<feature type="transmembrane region" description="Helical" evidence="7">
    <location>
        <begin position="370"/>
        <end position="391"/>
    </location>
</feature>
<evidence type="ECO:0000313" key="9">
    <source>
        <dbReference type="EMBL" id="VFJ43284.1"/>
    </source>
</evidence>
<feature type="transmembrane region" description="Helical" evidence="7">
    <location>
        <begin position="162"/>
        <end position="185"/>
    </location>
</feature>
<dbReference type="PANTHER" id="PTHR30012:SF0">
    <property type="entry name" value="TYPE II SECRETION SYSTEM PROTEIN F-RELATED"/>
    <property type="match status" value="1"/>
</dbReference>
<keyword evidence="4 7" id="KW-0812">Transmembrane</keyword>
<comment type="similarity">
    <text evidence="2">Belongs to the GSP F family.</text>
</comment>
<dbReference type="InterPro" id="IPR018076">
    <property type="entry name" value="T2SS_GspF_dom"/>
</dbReference>
<dbReference type="Gene3D" id="1.20.81.30">
    <property type="entry name" value="Type II secretion system (T2SS), domain F"/>
    <property type="match status" value="2"/>
</dbReference>
<evidence type="ECO:0000256" key="3">
    <source>
        <dbReference type="ARBA" id="ARBA00022475"/>
    </source>
</evidence>
<dbReference type="EMBL" id="CAADEX010000011">
    <property type="protein sequence ID" value="VFJ45740.1"/>
    <property type="molecule type" value="Genomic_DNA"/>
</dbReference>
<evidence type="ECO:0000256" key="7">
    <source>
        <dbReference type="SAM" id="Phobius"/>
    </source>
</evidence>
<protein>
    <submittedName>
        <fullName evidence="10">Type IV pilus assembly protein PilC</fullName>
    </submittedName>
</protein>
<gene>
    <name evidence="10" type="ORF">BECKDK2373B_GA0170837_10113</name>
    <name evidence="9" type="ORF">BECKDK2373C_GA0170839_10056</name>
</gene>
<feature type="domain" description="Type II secretion system protein GspF" evidence="8">
    <location>
        <begin position="64"/>
        <end position="186"/>
    </location>
</feature>
<dbReference type="PRINTS" id="PR00812">
    <property type="entry name" value="BCTERIALGSPF"/>
</dbReference>
<dbReference type="AlphaFoldDB" id="A0A450S262"/>
<evidence type="ECO:0000256" key="5">
    <source>
        <dbReference type="ARBA" id="ARBA00022989"/>
    </source>
</evidence>
<dbReference type="InterPro" id="IPR042094">
    <property type="entry name" value="T2SS_GspF_sf"/>
</dbReference>
<feature type="transmembrane region" description="Helical" evidence="7">
    <location>
        <begin position="205"/>
        <end position="235"/>
    </location>
</feature>
<evidence type="ECO:0000256" key="4">
    <source>
        <dbReference type="ARBA" id="ARBA00022692"/>
    </source>
</evidence>
<dbReference type="Pfam" id="PF00482">
    <property type="entry name" value="T2SSF"/>
    <property type="match status" value="2"/>
</dbReference>
<evidence type="ECO:0000256" key="2">
    <source>
        <dbReference type="ARBA" id="ARBA00005745"/>
    </source>
</evidence>
<keyword evidence="6 7" id="KW-0472">Membrane</keyword>
<evidence type="ECO:0000313" key="10">
    <source>
        <dbReference type="EMBL" id="VFJ45740.1"/>
    </source>
</evidence>
<dbReference type="GO" id="GO:0005886">
    <property type="term" value="C:plasma membrane"/>
    <property type="evidence" value="ECO:0007669"/>
    <property type="project" value="UniProtKB-SubCell"/>
</dbReference>
<organism evidence="10">
    <name type="scientific">Candidatus Kentrum sp. DK</name>
    <dbReference type="NCBI Taxonomy" id="2126562"/>
    <lineage>
        <taxon>Bacteria</taxon>
        <taxon>Pseudomonadati</taxon>
        <taxon>Pseudomonadota</taxon>
        <taxon>Gammaproteobacteria</taxon>
        <taxon>Candidatus Kentrum</taxon>
    </lineage>
</organism>
<proteinExistence type="inferred from homology"/>